<dbReference type="InterPro" id="IPR032710">
    <property type="entry name" value="NTF2-like_dom_sf"/>
</dbReference>
<dbReference type="NCBIfam" id="NF033779">
    <property type="entry name" value="Tim44_TimA_adap"/>
    <property type="match status" value="1"/>
</dbReference>
<evidence type="ECO:0000256" key="2">
    <source>
        <dbReference type="ARBA" id="ARBA00009597"/>
    </source>
</evidence>
<evidence type="ECO:0000313" key="6">
    <source>
        <dbReference type="EMBL" id="MBB5373620.1"/>
    </source>
</evidence>
<name>A0A840VQE7_9PROT</name>
<dbReference type="GO" id="GO:0051087">
    <property type="term" value="F:protein-folding chaperone binding"/>
    <property type="evidence" value="ECO:0007669"/>
    <property type="project" value="TreeGrafter"/>
</dbReference>
<comment type="caution">
    <text evidence="6">The sequence shown here is derived from an EMBL/GenBank/DDBJ whole genome shotgun (WGS) entry which is preliminary data.</text>
</comment>
<comment type="similarity">
    <text evidence="2">Belongs to the Tim44 family.</text>
</comment>
<evidence type="ECO:0000313" key="7">
    <source>
        <dbReference type="Proteomes" id="UP000553706"/>
    </source>
</evidence>
<dbReference type="SUPFAM" id="SSF54427">
    <property type="entry name" value="NTF2-like"/>
    <property type="match status" value="1"/>
</dbReference>
<dbReference type="InterPro" id="IPR007379">
    <property type="entry name" value="Tim44-like_dom"/>
</dbReference>
<keyword evidence="3" id="KW-0809">Transit peptide</keyword>
<dbReference type="SMART" id="SM00978">
    <property type="entry name" value="Tim44"/>
    <property type="match status" value="1"/>
</dbReference>
<dbReference type="Gene3D" id="3.10.450.240">
    <property type="match status" value="1"/>
</dbReference>
<reference evidence="6 7" key="1">
    <citation type="submission" date="2020-08" db="EMBL/GenBank/DDBJ databases">
        <title>Genomic Encyclopedia of Type Strains, Phase IV (KMG-IV): sequencing the most valuable type-strain genomes for metagenomic binning, comparative biology and taxonomic classification.</title>
        <authorList>
            <person name="Goeker M."/>
        </authorList>
    </citation>
    <scope>NUCLEOTIDE SEQUENCE [LARGE SCALE GENOMIC DNA]</scope>
    <source>
        <strain evidence="6 7">DSM 27026</strain>
    </source>
</reference>
<dbReference type="GO" id="GO:0030150">
    <property type="term" value="P:protein import into mitochondrial matrix"/>
    <property type="evidence" value="ECO:0007669"/>
    <property type="project" value="TreeGrafter"/>
</dbReference>
<dbReference type="InterPro" id="IPR039544">
    <property type="entry name" value="Tim44-like"/>
</dbReference>
<keyword evidence="7" id="KW-1185">Reference proteome</keyword>
<keyword evidence="4" id="KW-0472">Membrane</keyword>
<dbReference type="Pfam" id="PF04280">
    <property type="entry name" value="Tim44"/>
    <property type="match status" value="1"/>
</dbReference>
<evidence type="ECO:0000259" key="5">
    <source>
        <dbReference type="SMART" id="SM00978"/>
    </source>
</evidence>
<feature type="domain" description="Tim44-like" evidence="5">
    <location>
        <begin position="58"/>
        <end position="203"/>
    </location>
</feature>
<dbReference type="GO" id="GO:0016020">
    <property type="term" value="C:membrane"/>
    <property type="evidence" value="ECO:0007669"/>
    <property type="project" value="UniProtKB-SubCell"/>
</dbReference>
<gene>
    <name evidence="6" type="ORF">HNP71_001884</name>
</gene>
<dbReference type="EMBL" id="JACHFJ010000008">
    <property type="protein sequence ID" value="MBB5373620.1"/>
    <property type="molecule type" value="Genomic_DNA"/>
</dbReference>
<evidence type="ECO:0000256" key="4">
    <source>
        <dbReference type="ARBA" id="ARBA00023136"/>
    </source>
</evidence>
<proteinExistence type="inferred from homology"/>
<dbReference type="Proteomes" id="UP000553706">
    <property type="component" value="Unassembled WGS sequence"/>
</dbReference>
<sequence length="204" mass="22282">MAIFLVLRLRGVLGRRVGFERPPMPQGPAPGQASGPVIEGQAFPVQSGHVVPDPGSPLGQKLMQIVSRDQHFDPPQFLSQAETSFRLIVTAFAAGDRTALKPLLTEHVFETFEAAITAREQAAERHQTEIKSIPEARIEDAQLLGDTAAIIVRFTSDQVNMVLDAEGHPKIGTDAVTELTDLWTFERNLKGPELTWRLAAARTG</sequence>
<accession>A0A840VQE7</accession>
<comment type="subcellular location">
    <subcellularLocation>
        <location evidence="1">Membrane</location>
    </subcellularLocation>
</comment>
<evidence type="ECO:0000256" key="3">
    <source>
        <dbReference type="ARBA" id="ARBA00022946"/>
    </source>
</evidence>
<dbReference type="PANTHER" id="PTHR10721:SF1">
    <property type="entry name" value="MITOCHONDRIAL IMPORT INNER MEMBRANE TRANSLOCASE SUBUNIT TIM44"/>
    <property type="match status" value="1"/>
</dbReference>
<protein>
    <submittedName>
        <fullName evidence="6">Putative lipid-binding transport protein (Tim44 family)</fullName>
    </submittedName>
</protein>
<evidence type="ECO:0000256" key="1">
    <source>
        <dbReference type="ARBA" id="ARBA00004370"/>
    </source>
</evidence>
<organism evidence="6 7">
    <name type="scientific">Acidocella aromatica</name>
    <dbReference type="NCBI Taxonomy" id="1303579"/>
    <lineage>
        <taxon>Bacteria</taxon>
        <taxon>Pseudomonadati</taxon>
        <taxon>Pseudomonadota</taxon>
        <taxon>Alphaproteobacteria</taxon>
        <taxon>Acetobacterales</taxon>
        <taxon>Acidocellaceae</taxon>
        <taxon>Acidocella</taxon>
    </lineage>
</organism>
<dbReference type="PANTHER" id="PTHR10721">
    <property type="entry name" value="MITOCHONDRIAL IMPORT INNER MEMBRANE TRANSLOCASE SUBUNIT TIM44"/>
    <property type="match status" value="1"/>
</dbReference>
<dbReference type="AlphaFoldDB" id="A0A840VQE7"/>